<dbReference type="AlphaFoldDB" id="A0A2A9P4H5"/>
<gene>
    <name evidence="1" type="ORF">XA68_17654</name>
</gene>
<accession>A0A2A9P4H5</accession>
<reference evidence="1 2" key="2">
    <citation type="journal article" date="2017" name="Sci. Rep.">
        <title>Ant-infecting Ophiocordyceps genomes reveal a high diversity of potential behavioral manipulation genes and a possible major role for enterotoxins.</title>
        <authorList>
            <person name="de Bekker C."/>
            <person name="Ohm R.A."/>
            <person name="Evans H.C."/>
            <person name="Brachmann A."/>
            <person name="Hughes D.P."/>
        </authorList>
    </citation>
    <scope>NUCLEOTIDE SEQUENCE [LARGE SCALE GENOMIC DNA]</scope>
    <source>
        <strain evidence="1 2">SC16a</strain>
    </source>
</reference>
<keyword evidence="2" id="KW-1185">Reference proteome</keyword>
<comment type="caution">
    <text evidence="1">The sequence shown here is derived from an EMBL/GenBank/DDBJ whole genome shotgun (WGS) entry which is preliminary data.</text>
</comment>
<proteinExistence type="predicted"/>
<dbReference type="Proteomes" id="UP000037136">
    <property type="component" value="Unassembled WGS sequence"/>
</dbReference>
<dbReference type="EMBL" id="LAZP02000776">
    <property type="protein sequence ID" value="PFH55762.1"/>
    <property type="molecule type" value="Genomic_DNA"/>
</dbReference>
<protein>
    <submittedName>
        <fullName evidence="1">Uncharacterized protein</fullName>
    </submittedName>
</protein>
<evidence type="ECO:0000313" key="2">
    <source>
        <dbReference type="Proteomes" id="UP000037136"/>
    </source>
</evidence>
<name>A0A2A9P4H5_OPHUN</name>
<evidence type="ECO:0000313" key="1">
    <source>
        <dbReference type="EMBL" id="PFH55762.1"/>
    </source>
</evidence>
<reference evidence="1 2" key="1">
    <citation type="journal article" date="2015" name="BMC Genomics">
        <title>Gene expression during zombie ant biting behavior reflects the complexity underlying fungal parasitic behavioral manipulation.</title>
        <authorList>
            <person name="de Bekker C."/>
            <person name="Ohm R.A."/>
            <person name="Loreto R.G."/>
            <person name="Sebastian A."/>
            <person name="Albert I."/>
            <person name="Merrow M."/>
            <person name="Brachmann A."/>
            <person name="Hughes D.P."/>
        </authorList>
    </citation>
    <scope>NUCLEOTIDE SEQUENCE [LARGE SCALE GENOMIC DNA]</scope>
    <source>
        <strain evidence="1 2">SC16a</strain>
    </source>
</reference>
<sequence length="70" mass="7768">MMLRVTCRCMHVCTYGLTHSFGASPGYRSPVASLSPKRSDLANVLNRPVTVRCRHKRTQSGFASSARRVT</sequence>
<organism evidence="1 2">
    <name type="scientific">Ophiocordyceps unilateralis</name>
    <name type="common">Zombie-ant fungus</name>
    <name type="synonym">Torrubia unilateralis</name>
    <dbReference type="NCBI Taxonomy" id="268505"/>
    <lineage>
        <taxon>Eukaryota</taxon>
        <taxon>Fungi</taxon>
        <taxon>Dikarya</taxon>
        <taxon>Ascomycota</taxon>
        <taxon>Pezizomycotina</taxon>
        <taxon>Sordariomycetes</taxon>
        <taxon>Hypocreomycetidae</taxon>
        <taxon>Hypocreales</taxon>
        <taxon>Ophiocordycipitaceae</taxon>
        <taxon>Ophiocordyceps</taxon>
    </lineage>
</organism>